<dbReference type="STRING" id="497965.Cyan7822_5213"/>
<accession>E0U5Y6</accession>
<sequence length="40" mass="4689">MVSLSKKLSLDEYLIFDDGTERRYELEDGFLLEMPLATFC</sequence>
<evidence type="ECO:0000313" key="2">
    <source>
        <dbReference type="Proteomes" id="UP000008206"/>
    </source>
</evidence>
<dbReference type="AlphaFoldDB" id="E0U5Y6"/>
<name>E0U5Y6_GLOV7</name>
<dbReference type="EMBL" id="CP002198">
    <property type="protein sequence ID" value="ADN17095.1"/>
    <property type="molecule type" value="Genomic_DNA"/>
</dbReference>
<dbReference type="KEGG" id="cyj:Cyan7822_5213"/>
<reference evidence="2" key="1">
    <citation type="journal article" date="2011" name="MBio">
        <title>Novel metabolic attributes of the genus Cyanothece, comprising a group of unicellular nitrogen-fixing Cyanobacteria.</title>
        <authorList>
            <person name="Bandyopadhyay A."/>
            <person name="Elvitigala T."/>
            <person name="Welsh E."/>
            <person name="Stockel J."/>
            <person name="Liberton M."/>
            <person name="Min H."/>
            <person name="Sherman L.A."/>
            <person name="Pakrasi H.B."/>
        </authorList>
    </citation>
    <scope>NUCLEOTIDE SEQUENCE [LARGE SCALE GENOMIC DNA]</scope>
    <source>
        <strain evidence="2">PCC 7822</strain>
    </source>
</reference>
<dbReference type="RefSeq" id="WP_013325133.1">
    <property type="nucleotide sequence ID" value="NC_014501.1"/>
</dbReference>
<dbReference type="HOGENOM" id="CLU_3288320_0_0_3"/>
<dbReference type="Proteomes" id="UP000008206">
    <property type="component" value="Chromosome"/>
</dbReference>
<proteinExistence type="predicted"/>
<keyword evidence="2" id="KW-1185">Reference proteome</keyword>
<protein>
    <submittedName>
        <fullName evidence="1">Uncharacterized protein</fullName>
    </submittedName>
</protein>
<gene>
    <name evidence="1" type="ordered locus">Cyan7822_5213</name>
</gene>
<organism evidence="1 2">
    <name type="scientific">Gloeothece verrucosa (strain PCC 7822)</name>
    <name type="common">Cyanothece sp. (strain PCC 7822)</name>
    <dbReference type="NCBI Taxonomy" id="497965"/>
    <lineage>
        <taxon>Bacteria</taxon>
        <taxon>Bacillati</taxon>
        <taxon>Cyanobacteriota</taxon>
        <taxon>Cyanophyceae</taxon>
        <taxon>Oscillatoriophycideae</taxon>
        <taxon>Chroococcales</taxon>
        <taxon>Aphanothecaceae</taxon>
        <taxon>Gloeothece</taxon>
        <taxon>Gloeothece verrucosa</taxon>
    </lineage>
</organism>
<evidence type="ECO:0000313" key="1">
    <source>
        <dbReference type="EMBL" id="ADN17095.1"/>
    </source>
</evidence>